<dbReference type="Proteomes" id="UP000245998">
    <property type="component" value="Unassembled WGS sequence"/>
</dbReference>
<dbReference type="OrthoDB" id="9797653at2"/>
<evidence type="ECO:0000313" key="2">
    <source>
        <dbReference type="Proteomes" id="UP000245998"/>
    </source>
</evidence>
<dbReference type="PANTHER" id="PTHR48228">
    <property type="entry name" value="SUCCINYL-COA--D-CITRAMALATE COA-TRANSFERASE"/>
    <property type="match status" value="1"/>
</dbReference>
<gene>
    <name evidence="1" type="ORF">DCC39_03855</name>
</gene>
<keyword evidence="1" id="KW-0808">Transferase</keyword>
<dbReference type="Gene3D" id="3.40.50.10540">
    <property type="entry name" value="Crotonobetainyl-coa:carnitine coa-transferase, domain 1"/>
    <property type="match status" value="2"/>
</dbReference>
<comment type="caution">
    <text evidence="1">The sequence shown here is derived from an EMBL/GenBank/DDBJ whole genome shotgun (WGS) entry which is preliminary data.</text>
</comment>
<dbReference type="InterPro" id="IPR003673">
    <property type="entry name" value="CoA-Trfase_fam_III"/>
</dbReference>
<sequence>MGLPLKNIRVLDLTRLLPGPYCSQLLADFGAEVIKVEEPNLGDYARWNEPKAGEYSAMFESLNRNKKSVAMNLKDEKDRNLFKELVKTADVLIESFRPGVMDRLGIGYDILKEINPKLVYCAITGYGQNGPYQDKPGHDINYLSYAGLLHFNGRKGEKPIPPATQIADIGGGALMGAVGILTALMGRNESGKGQFVDISMTDGVVSWLQSILPEFLAGNEKQKGELTLSGGKACYGVYETADGRYLSVGALEEKFWKVFCEGIERPDFIPLLESPIQVQEQLRKEIEQIIYKRSLKEWMDIFENADACVSPVLTLEEMINDPQIKARDMIVNFEDTRQIGLPIKLSDTPGEIRTKAPKLGEHNEEVFSKLQLK</sequence>
<dbReference type="AlphaFoldDB" id="A0A2U1K5Y6"/>
<reference evidence="1 2" key="1">
    <citation type="submission" date="2018-04" db="EMBL/GenBank/DDBJ databases">
        <title>Camelliibacillus theae gen. nov., sp. nov., isolated from Pu'er tea.</title>
        <authorList>
            <person name="Niu L."/>
        </authorList>
    </citation>
    <scope>NUCLEOTIDE SEQUENCE [LARGE SCALE GENOMIC DNA]</scope>
    <source>
        <strain evidence="1 2">T8</strain>
    </source>
</reference>
<protein>
    <submittedName>
        <fullName evidence="1">CoA transferase</fullName>
    </submittedName>
</protein>
<organism evidence="1 2">
    <name type="scientific">Pueribacillus theae</name>
    <dbReference type="NCBI Taxonomy" id="2171751"/>
    <lineage>
        <taxon>Bacteria</taxon>
        <taxon>Bacillati</taxon>
        <taxon>Bacillota</taxon>
        <taxon>Bacilli</taxon>
        <taxon>Bacillales</taxon>
        <taxon>Bacillaceae</taxon>
        <taxon>Pueribacillus</taxon>
    </lineage>
</organism>
<dbReference type="SUPFAM" id="SSF89796">
    <property type="entry name" value="CoA-transferase family III (CaiB/BaiF)"/>
    <property type="match status" value="1"/>
</dbReference>
<keyword evidence="2" id="KW-1185">Reference proteome</keyword>
<dbReference type="InterPro" id="IPR050509">
    <property type="entry name" value="CoA-transferase_III"/>
</dbReference>
<dbReference type="RefSeq" id="WP_116553573.1">
    <property type="nucleotide sequence ID" value="NZ_QCZG01000005.1"/>
</dbReference>
<dbReference type="InterPro" id="IPR023606">
    <property type="entry name" value="CoA-Trfase_III_dom_1_sf"/>
</dbReference>
<dbReference type="Pfam" id="PF02515">
    <property type="entry name" value="CoA_transf_3"/>
    <property type="match status" value="1"/>
</dbReference>
<name>A0A2U1K5Y6_9BACI</name>
<accession>A0A2U1K5Y6</accession>
<dbReference type="Gene3D" id="3.30.1540.10">
    <property type="entry name" value="formyl-coa transferase, domain 3"/>
    <property type="match status" value="1"/>
</dbReference>
<dbReference type="EMBL" id="QCZG01000005">
    <property type="protein sequence ID" value="PWA12792.1"/>
    <property type="molecule type" value="Genomic_DNA"/>
</dbReference>
<dbReference type="InterPro" id="IPR044855">
    <property type="entry name" value="CoA-Trfase_III_dom3_sf"/>
</dbReference>
<dbReference type="PANTHER" id="PTHR48228:SF5">
    <property type="entry name" value="ALPHA-METHYLACYL-COA RACEMASE"/>
    <property type="match status" value="1"/>
</dbReference>
<evidence type="ECO:0000313" key="1">
    <source>
        <dbReference type="EMBL" id="PWA12792.1"/>
    </source>
</evidence>
<proteinExistence type="predicted"/>
<dbReference type="GO" id="GO:0016740">
    <property type="term" value="F:transferase activity"/>
    <property type="evidence" value="ECO:0007669"/>
    <property type="project" value="UniProtKB-KW"/>
</dbReference>